<organism evidence="2 3">
    <name type="scientific">Ditylenchus destructor</name>
    <dbReference type="NCBI Taxonomy" id="166010"/>
    <lineage>
        <taxon>Eukaryota</taxon>
        <taxon>Metazoa</taxon>
        <taxon>Ecdysozoa</taxon>
        <taxon>Nematoda</taxon>
        <taxon>Chromadorea</taxon>
        <taxon>Rhabditida</taxon>
        <taxon>Tylenchina</taxon>
        <taxon>Tylenchomorpha</taxon>
        <taxon>Sphaerularioidea</taxon>
        <taxon>Anguinidae</taxon>
        <taxon>Anguininae</taxon>
        <taxon>Ditylenchus</taxon>
    </lineage>
</organism>
<feature type="region of interest" description="Disordered" evidence="1">
    <location>
        <begin position="357"/>
        <end position="380"/>
    </location>
</feature>
<feature type="compositionally biased region" description="Basic and acidic residues" evidence="1">
    <location>
        <begin position="86"/>
        <end position="97"/>
    </location>
</feature>
<sequence length="507" mass="57770">MRKKCQKTVWTRSNVPNKCLDKTKSATNNEENAKTLAYSGEECPNLSKANLLFGLAVCPKTTRKETKPRSRPIESKPRAAPSAPKAVKENNKRKNEVDSEAANDQLSTSIEKEASTENSCSRTIITDQLRFEETVSNSSPLPESRQHANTGDCSEVQDKDKRDENGQNEDVVDEQESDLFLYESESDDELVVTIGDMRTTFASHRDVPEEPQQSTSPMASQPLPTTCNATTTYDPASISKSVSNPTLMTPMANIFVPCYIPVATLYAQSPIMEWQKRSAFSPQVPNLSKPPPLFPLLNNFPLAITYGSNGLSLPATIEHKLNIQQYEVQAETYVENREAGNLGRHGFHKRNRNFNTRLSKENYPDKPVQRYPPRPQAKDFSKNFAQNSSYFMEEKQSDVRYHNGRGRPTVNRHGFREHHTVNPSHMREGNKYTNSDKPPHMHQSPTFSNNHRYRPLSHKNPVYKNQQDRVKDDRYNREWDPHKRISSNNEQQDRSKFGNGRGIQITE</sequence>
<feature type="compositionally biased region" description="Basic and acidic residues" evidence="1">
    <location>
        <begin position="417"/>
        <end position="430"/>
    </location>
</feature>
<dbReference type="AlphaFoldDB" id="A0AAD4MWB4"/>
<feature type="region of interest" description="Disordered" evidence="1">
    <location>
        <begin position="59"/>
        <end position="177"/>
    </location>
</feature>
<evidence type="ECO:0000313" key="2">
    <source>
        <dbReference type="EMBL" id="KAI1705921.1"/>
    </source>
</evidence>
<comment type="caution">
    <text evidence="2">The sequence shown here is derived from an EMBL/GenBank/DDBJ whole genome shotgun (WGS) entry which is preliminary data.</text>
</comment>
<protein>
    <submittedName>
        <fullName evidence="2">Uncharacterized protein</fullName>
    </submittedName>
</protein>
<feature type="compositionally biased region" description="Basic and acidic residues" evidence="1">
    <location>
        <begin position="466"/>
        <end position="483"/>
    </location>
</feature>
<proteinExistence type="predicted"/>
<feature type="region of interest" description="Disordered" evidence="1">
    <location>
        <begin position="393"/>
        <end position="507"/>
    </location>
</feature>
<feature type="compositionally biased region" description="Polar residues" evidence="1">
    <location>
        <begin position="116"/>
        <end position="126"/>
    </location>
</feature>
<evidence type="ECO:0000256" key="1">
    <source>
        <dbReference type="SAM" id="MobiDB-lite"/>
    </source>
</evidence>
<keyword evidence="3" id="KW-1185">Reference proteome</keyword>
<gene>
    <name evidence="2" type="ORF">DdX_13362</name>
</gene>
<reference evidence="2" key="1">
    <citation type="submission" date="2022-01" db="EMBL/GenBank/DDBJ databases">
        <title>Genome Sequence Resource for Two Populations of Ditylenchus destructor, the Migratory Endoparasitic Phytonematode.</title>
        <authorList>
            <person name="Zhang H."/>
            <person name="Lin R."/>
            <person name="Xie B."/>
        </authorList>
    </citation>
    <scope>NUCLEOTIDE SEQUENCE</scope>
    <source>
        <strain evidence="2">BazhouSP</strain>
    </source>
</reference>
<feature type="compositionally biased region" description="Basic and acidic residues" evidence="1">
    <location>
        <begin position="156"/>
        <end position="165"/>
    </location>
</feature>
<feature type="compositionally biased region" description="Basic and acidic residues" evidence="1">
    <location>
        <begin position="358"/>
        <end position="368"/>
    </location>
</feature>
<dbReference type="Proteomes" id="UP001201812">
    <property type="component" value="Unassembled WGS sequence"/>
</dbReference>
<evidence type="ECO:0000313" key="3">
    <source>
        <dbReference type="Proteomes" id="UP001201812"/>
    </source>
</evidence>
<accession>A0AAD4MWB4</accession>
<name>A0AAD4MWB4_9BILA</name>
<dbReference type="EMBL" id="JAKKPZ010000052">
    <property type="protein sequence ID" value="KAI1705921.1"/>
    <property type="molecule type" value="Genomic_DNA"/>
</dbReference>
<feature type="compositionally biased region" description="Polar residues" evidence="1">
    <location>
        <begin position="134"/>
        <end position="152"/>
    </location>
</feature>
<feature type="compositionally biased region" description="Basic and acidic residues" evidence="1">
    <location>
        <begin position="62"/>
        <end position="77"/>
    </location>
</feature>
<feature type="compositionally biased region" description="Acidic residues" evidence="1">
    <location>
        <begin position="166"/>
        <end position="177"/>
    </location>
</feature>